<organism evidence="3 4">
    <name type="scientific">Ruminiclostridium herbifermentans</name>
    <dbReference type="NCBI Taxonomy" id="2488810"/>
    <lineage>
        <taxon>Bacteria</taxon>
        <taxon>Bacillati</taxon>
        <taxon>Bacillota</taxon>
        <taxon>Clostridia</taxon>
        <taxon>Eubacteriales</taxon>
        <taxon>Oscillospiraceae</taxon>
        <taxon>Ruminiclostridium</taxon>
    </lineage>
</organism>
<evidence type="ECO:0000256" key="1">
    <source>
        <dbReference type="SAM" id="MobiDB-lite"/>
    </source>
</evidence>
<dbReference type="KEGG" id="rher:EHE19_001450"/>
<gene>
    <name evidence="3" type="ORF">EHE19_001450</name>
    <name evidence="2" type="ORF">EHE19_019280</name>
</gene>
<protein>
    <submittedName>
        <fullName evidence="3">Uncharacterized protein</fullName>
    </submittedName>
</protein>
<dbReference type="EMBL" id="CP061336">
    <property type="protein sequence ID" value="QNU67240.1"/>
    <property type="molecule type" value="Genomic_DNA"/>
</dbReference>
<dbReference type="OrthoDB" id="2088342at2"/>
<sequence>MEENWCCLAISILTDCTPEQAVVIFEFGNNRKKKPAIKLSKEDFEGIREHKNNGLSWKYIGELFGLSESGVLKRFKKYEADCERQRQQANKKISAVAERDDSYARTTPKRN</sequence>
<dbReference type="AlphaFoldDB" id="A0A4U7J8S6"/>
<name>A0A4U7J8S6_9FIRM</name>
<dbReference type="RefSeq" id="WP_137699298.1">
    <property type="nucleotide sequence ID" value="NZ_CP061336.1"/>
</dbReference>
<keyword evidence="4" id="KW-1185">Reference proteome</keyword>
<feature type="region of interest" description="Disordered" evidence="1">
    <location>
        <begin position="88"/>
        <end position="111"/>
    </location>
</feature>
<reference evidence="3 4" key="1">
    <citation type="submission" date="2020-09" db="EMBL/GenBank/DDBJ databases">
        <title>Characterization and genome sequencing of Ruminiclostridium sp. nov. MA18.</title>
        <authorList>
            <person name="Rettenmaier R."/>
            <person name="Kowollik M.-L."/>
            <person name="Liebl W."/>
            <person name="Zverlov V."/>
        </authorList>
    </citation>
    <scope>NUCLEOTIDE SEQUENCE [LARGE SCALE GENOMIC DNA]</scope>
    <source>
        <strain evidence="3 4">MA18</strain>
    </source>
</reference>
<dbReference type="KEGG" id="rher:EHE19_019280"/>
<dbReference type="EMBL" id="CP061336">
    <property type="protein sequence ID" value="QNU66938.1"/>
    <property type="molecule type" value="Genomic_DNA"/>
</dbReference>
<evidence type="ECO:0000313" key="4">
    <source>
        <dbReference type="Proteomes" id="UP000306409"/>
    </source>
</evidence>
<accession>A0A4U7J8S6</accession>
<proteinExistence type="predicted"/>
<evidence type="ECO:0000313" key="3">
    <source>
        <dbReference type="EMBL" id="QNU67240.1"/>
    </source>
</evidence>
<evidence type="ECO:0000313" key="2">
    <source>
        <dbReference type="EMBL" id="QNU66938.1"/>
    </source>
</evidence>
<dbReference type="Proteomes" id="UP000306409">
    <property type="component" value="Chromosome"/>
</dbReference>